<name>A0A1Q2L1P2_9BACL</name>
<dbReference type="PIRSF" id="PIRSF012535">
    <property type="entry name" value="UCP012535"/>
    <property type="match status" value="1"/>
</dbReference>
<dbReference type="HAMAP" id="MF_01867">
    <property type="entry name" value="BshC"/>
    <property type="match status" value="1"/>
</dbReference>
<keyword evidence="6" id="KW-1185">Reference proteome</keyword>
<comment type="function">
    <text evidence="2">Involved in bacillithiol (BSH) biosynthesis. May catalyze the last step of the pathway, the addition of cysteine to glucosamine malate (GlcN-Mal) to generate BSH.</text>
</comment>
<dbReference type="EC" id="6.-.-.-" evidence="2"/>
<dbReference type="InterPro" id="IPR011199">
    <property type="entry name" value="Bacillithiol_biosynth_BshC"/>
</dbReference>
<keyword evidence="1 2" id="KW-0436">Ligase</keyword>
<accession>A0A1Q2L1P2</accession>
<evidence type="ECO:0000313" key="6">
    <source>
        <dbReference type="Proteomes" id="UP000188184"/>
    </source>
</evidence>
<dbReference type="RefSeq" id="WP_077589700.1">
    <property type="nucleotide sequence ID" value="NZ_CP019640.1"/>
</dbReference>
<feature type="domain" description="Bacillithiol biosynthesis BshC N-terminal Rossmann-like" evidence="3">
    <location>
        <begin position="11"/>
        <end position="376"/>
    </location>
</feature>
<evidence type="ECO:0000313" key="5">
    <source>
        <dbReference type="EMBL" id="AQQ53802.1"/>
    </source>
</evidence>
<dbReference type="KEGG" id="pmar:B0X71_12375"/>
<dbReference type="EMBL" id="CP019640">
    <property type="protein sequence ID" value="AQQ53802.1"/>
    <property type="molecule type" value="Genomic_DNA"/>
</dbReference>
<dbReference type="InterPro" id="IPR055399">
    <property type="entry name" value="CC_BshC"/>
</dbReference>
<comment type="similarity">
    <text evidence="2">Belongs to the BshC family.</text>
</comment>
<dbReference type="Pfam" id="PF24850">
    <property type="entry name" value="CC_BshC"/>
    <property type="match status" value="1"/>
</dbReference>
<dbReference type="OrthoDB" id="9765151at2"/>
<evidence type="ECO:0000259" key="3">
    <source>
        <dbReference type="Pfam" id="PF10079"/>
    </source>
</evidence>
<dbReference type="InterPro" id="IPR055398">
    <property type="entry name" value="Rossmann-like_BshC"/>
</dbReference>
<dbReference type="Pfam" id="PF10079">
    <property type="entry name" value="Rossmann-like_BshC"/>
    <property type="match status" value="1"/>
</dbReference>
<protein>
    <recommendedName>
        <fullName evidence="2">Putative cysteine ligase BshC</fullName>
        <ecNumber evidence="2">6.-.-.-</ecNumber>
    </recommendedName>
</protein>
<evidence type="ECO:0000256" key="1">
    <source>
        <dbReference type="ARBA" id="ARBA00022598"/>
    </source>
</evidence>
<dbReference type="GO" id="GO:0016874">
    <property type="term" value="F:ligase activity"/>
    <property type="evidence" value="ECO:0007669"/>
    <property type="project" value="UniProtKB-UniRule"/>
</dbReference>
<proteinExistence type="inferred from homology"/>
<evidence type="ECO:0000256" key="2">
    <source>
        <dbReference type="HAMAP-Rule" id="MF_01867"/>
    </source>
</evidence>
<dbReference type="Proteomes" id="UP000188184">
    <property type="component" value="Chromosome"/>
</dbReference>
<dbReference type="AlphaFoldDB" id="A0A1Q2L1P2"/>
<dbReference type="NCBIfam" id="TIGR03998">
    <property type="entry name" value="thiol_BshC"/>
    <property type="match status" value="1"/>
</dbReference>
<organism evidence="5 6">
    <name type="scientific">Planococcus lenghuensis</name>
    <dbReference type="NCBI Taxonomy" id="2213202"/>
    <lineage>
        <taxon>Bacteria</taxon>
        <taxon>Bacillati</taxon>
        <taxon>Bacillota</taxon>
        <taxon>Bacilli</taxon>
        <taxon>Bacillales</taxon>
        <taxon>Caryophanaceae</taxon>
        <taxon>Planococcus</taxon>
    </lineage>
</organism>
<gene>
    <name evidence="2" type="primary">bshC</name>
    <name evidence="5" type="ORF">B0X71_12375</name>
</gene>
<reference evidence="5 6" key="1">
    <citation type="submission" date="2017-02" db="EMBL/GenBank/DDBJ databases">
        <title>The complete genomic sequence of a novel cold adapted crude oil-degrading bacterium Planococcus qaidamina Y42.</title>
        <authorList>
            <person name="Yang R."/>
        </authorList>
    </citation>
    <scope>NUCLEOTIDE SEQUENCE [LARGE SCALE GENOMIC DNA]</scope>
    <source>
        <strain evidence="5 6">Y42</strain>
    </source>
</reference>
<evidence type="ECO:0000259" key="4">
    <source>
        <dbReference type="Pfam" id="PF24850"/>
    </source>
</evidence>
<sequence length="538" mass="61355">MELFEPFIAPASGLMNDYIMHDRKLLKYFEYKPEISSLKNRYERTVSRHPADRPRLARIIGSYMERFGDSPAAREALEHFSEGAPLVVTGQQAGLFTGPLYTVHKAISAIVLADKASAELDRIVVPLFWVAGEDHDIAEIAHVYRQTDRRVDKMNFPHMEYGKRSASAARLNKQKIGSHMEAYFKSLPETEHSKELFETIRQLFDRANTFTDFFSAFLHWLFKDSGLLFIDAADPALRAYEAEFFAVLIDRSAEIAEAVCSTEQTLRQDGYPTSLDANPESANLFLAVGSERMLLERDGDRFVCGNKIYTKEELLQLLADNPELFSNNVVTRPLMQDMVFPVLSYIGGPGEIAYWAELKSAFEVMGLEMPVVMPRLNMTLVSRRVGFLLEKHSMEPAAAIGHNEAGNRREELLEAARETEAEQLLASLEQELTSRYEDVREKFSSVSKGLLPAVDKNLSIHLDQLTYLKRKLQEEVELQHDVQLSQFRTIEQELLPDGNPQERIYSPVPYLNQYGPDLIGDMLKMPFNYDRNHKIICL</sequence>
<feature type="domain" description="Bacillithiol biosynthesis BshC C-terminal coiled-coil" evidence="4">
    <location>
        <begin position="378"/>
        <end position="536"/>
    </location>
</feature>